<keyword evidence="3" id="KW-1003">Cell membrane</keyword>
<comment type="similarity">
    <text evidence="2">Belongs to the UPF0719 family.</text>
</comment>
<dbReference type="InterPro" id="IPR007140">
    <property type="entry name" value="DUF350"/>
</dbReference>
<feature type="transmembrane region" description="Helical" evidence="7">
    <location>
        <begin position="61"/>
        <end position="83"/>
    </location>
</feature>
<dbReference type="Pfam" id="PF03994">
    <property type="entry name" value="DUF350"/>
    <property type="match status" value="1"/>
</dbReference>
<feature type="transmembrane region" description="Helical" evidence="7">
    <location>
        <begin position="132"/>
        <end position="150"/>
    </location>
</feature>
<dbReference type="Proteomes" id="UP001428817">
    <property type="component" value="Unassembled WGS sequence"/>
</dbReference>
<proteinExistence type="inferred from homology"/>
<evidence type="ECO:0000256" key="7">
    <source>
        <dbReference type="SAM" id="Phobius"/>
    </source>
</evidence>
<dbReference type="RefSeq" id="WP_185063407.1">
    <property type="nucleotide sequence ID" value="NZ_BAABJP010000043.1"/>
</dbReference>
<evidence type="ECO:0000256" key="6">
    <source>
        <dbReference type="ARBA" id="ARBA00023136"/>
    </source>
</evidence>
<dbReference type="EMBL" id="BAABJP010000043">
    <property type="protein sequence ID" value="GAA5169178.1"/>
    <property type="molecule type" value="Genomic_DNA"/>
</dbReference>
<keyword evidence="5 7" id="KW-1133">Transmembrane helix</keyword>
<comment type="subcellular location">
    <subcellularLocation>
        <location evidence="1">Cell membrane</location>
        <topology evidence="1">Multi-pass membrane protein</topology>
    </subcellularLocation>
</comment>
<accession>A0ABP9QY23</accession>
<evidence type="ECO:0000313" key="9">
    <source>
        <dbReference type="Proteomes" id="UP001428817"/>
    </source>
</evidence>
<evidence type="ECO:0000256" key="4">
    <source>
        <dbReference type="ARBA" id="ARBA00022692"/>
    </source>
</evidence>
<comment type="caution">
    <text evidence="8">The sequence shown here is derived from an EMBL/GenBank/DDBJ whole genome shotgun (WGS) entry which is preliminary data.</text>
</comment>
<reference evidence="9" key="1">
    <citation type="journal article" date="2019" name="Int. J. Syst. Evol. Microbiol.">
        <title>The Global Catalogue of Microorganisms (GCM) 10K type strain sequencing project: providing services to taxonomists for standard genome sequencing and annotation.</title>
        <authorList>
            <consortium name="The Broad Institute Genomics Platform"/>
            <consortium name="The Broad Institute Genome Sequencing Center for Infectious Disease"/>
            <person name="Wu L."/>
            <person name="Ma J."/>
        </authorList>
    </citation>
    <scope>NUCLEOTIDE SEQUENCE [LARGE SCALE GENOMIC DNA]</scope>
    <source>
        <strain evidence="9">JCM 18303</strain>
    </source>
</reference>
<evidence type="ECO:0000256" key="5">
    <source>
        <dbReference type="ARBA" id="ARBA00022989"/>
    </source>
</evidence>
<protein>
    <submittedName>
        <fullName evidence="8">DUF350 domain-containing protein</fullName>
    </submittedName>
</protein>
<feature type="transmembrane region" description="Helical" evidence="7">
    <location>
        <begin position="20"/>
        <end position="41"/>
    </location>
</feature>
<keyword evidence="6 7" id="KW-0472">Membrane</keyword>
<name>A0ABP9QY23_9PSEU</name>
<gene>
    <name evidence="8" type="ORF">GCM10023321_64330</name>
</gene>
<evidence type="ECO:0000256" key="1">
    <source>
        <dbReference type="ARBA" id="ARBA00004651"/>
    </source>
</evidence>
<keyword evidence="9" id="KW-1185">Reference proteome</keyword>
<evidence type="ECO:0000313" key="8">
    <source>
        <dbReference type="EMBL" id="GAA5169178.1"/>
    </source>
</evidence>
<sequence>MTTTLLALEPGFFPVVAGNVGAILLYALVGLLLLLLGFFAIDLTTPGKLNRLVREGRPNAVVVTGAGMVSMAFIVVVSIYTVQGKLAEGLIASLIYGLVGIIAQVVAVRLVEWVTGIDIGEVLAAQTWRPQAFVVAAAHLALGLVVAVAVL</sequence>
<evidence type="ECO:0000256" key="2">
    <source>
        <dbReference type="ARBA" id="ARBA00005779"/>
    </source>
</evidence>
<organism evidence="8 9">
    <name type="scientific">Pseudonocardia eucalypti</name>
    <dbReference type="NCBI Taxonomy" id="648755"/>
    <lineage>
        <taxon>Bacteria</taxon>
        <taxon>Bacillati</taxon>
        <taxon>Actinomycetota</taxon>
        <taxon>Actinomycetes</taxon>
        <taxon>Pseudonocardiales</taxon>
        <taxon>Pseudonocardiaceae</taxon>
        <taxon>Pseudonocardia</taxon>
    </lineage>
</organism>
<evidence type="ECO:0000256" key="3">
    <source>
        <dbReference type="ARBA" id="ARBA00022475"/>
    </source>
</evidence>
<feature type="transmembrane region" description="Helical" evidence="7">
    <location>
        <begin position="89"/>
        <end position="111"/>
    </location>
</feature>
<keyword evidence="4 7" id="KW-0812">Transmembrane</keyword>